<feature type="signal peptide" evidence="1">
    <location>
        <begin position="1"/>
        <end position="22"/>
    </location>
</feature>
<dbReference type="EMBL" id="JACVXB010000001">
    <property type="protein sequence ID" value="MBD0831314.1"/>
    <property type="molecule type" value="Genomic_DNA"/>
</dbReference>
<keyword evidence="1" id="KW-0732">Signal</keyword>
<sequence length="250" mass="28304">MKNRNIYLLTCLALAFSCSDSATDEFEEVNGDTEEKLIKSISVISMQDSYENQTISFSYNNEKKLNSVSNGEESSLFIYGDDNLTNVTGGGDQLNIEELYQSPYDAFETGQVQEYDNNGNPYKISFINKIYNEDTYEYENVDYTAEISYDDTPNPFFYTLKAAGIIDVLDGVELNFSLPQQAANIIKARTLLPLNNPSKITYKNELGNIVYDINVEYTYDEQEYPISATVTAISLEVNETGTYSVVYQYL</sequence>
<keyword evidence="3" id="KW-1185">Reference proteome</keyword>
<dbReference type="AlphaFoldDB" id="A0A8J6UBS5"/>
<feature type="chain" id="PRO_5035206680" description="DUF4595 domain-containing protein" evidence="1">
    <location>
        <begin position="23"/>
        <end position="250"/>
    </location>
</feature>
<accession>A0A8J6UBS5</accession>
<dbReference type="PROSITE" id="PS51257">
    <property type="entry name" value="PROKAR_LIPOPROTEIN"/>
    <property type="match status" value="1"/>
</dbReference>
<name>A0A8J6UBS5_9FLAO</name>
<evidence type="ECO:0000313" key="2">
    <source>
        <dbReference type="EMBL" id="MBD0831314.1"/>
    </source>
</evidence>
<gene>
    <name evidence="2" type="ORF">ICJ83_04130</name>
</gene>
<evidence type="ECO:0008006" key="4">
    <source>
        <dbReference type="Google" id="ProtNLM"/>
    </source>
</evidence>
<evidence type="ECO:0000256" key="1">
    <source>
        <dbReference type="SAM" id="SignalP"/>
    </source>
</evidence>
<reference evidence="2 3" key="1">
    <citation type="submission" date="2020-09" db="EMBL/GenBank/DDBJ databases">
        <title>TT11 complete genome.</title>
        <authorList>
            <person name="Wu Z."/>
        </authorList>
    </citation>
    <scope>NUCLEOTIDE SEQUENCE [LARGE SCALE GENOMIC DNA]</scope>
    <source>
        <strain evidence="2 3">TT11</strain>
    </source>
</reference>
<proteinExistence type="predicted"/>
<protein>
    <recommendedName>
        <fullName evidence="4">DUF4595 domain-containing protein</fullName>
    </recommendedName>
</protein>
<dbReference type="RefSeq" id="WP_188229076.1">
    <property type="nucleotide sequence ID" value="NZ_JACVXB010000001.1"/>
</dbReference>
<comment type="caution">
    <text evidence="2">The sequence shown here is derived from an EMBL/GenBank/DDBJ whole genome shotgun (WGS) entry which is preliminary data.</text>
</comment>
<evidence type="ECO:0000313" key="3">
    <source>
        <dbReference type="Proteomes" id="UP000600588"/>
    </source>
</evidence>
<dbReference type="Proteomes" id="UP000600588">
    <property type="component" value="Unassembled WGS sequence"/>
</dbReference>
<organism evidence="2 3">
    <name type="scientific">Aestuariibaculum sediminum</name>
    <dbReference type="NCBI Taxonomy" id="2770637"/>
    <lineage>
        <taxon>Bacteria</taxon>
        <taxon>Pseudomonadati</taxon>
        <taxon>Bacteroidota</taxon>
        <taxon>Flavobacteriia</taxon>
        <taxon>Flavobacteriales</taxon>
        <taxon>Flavobacteriaceae</taxon>
    </lineage>
</organism>